<reference evidence="1 2" key="1">
    <citation type="journal article" date="2018" name="Genome Biol. Evol.">
        <title>Multiple Roots of Fruiting Body Formation in Amoebozoa.</title>
        <authorList>
            <person name="Hillmann F."/>
            <person name="Forbes G."/>
            <person name="Novohradska S."/>
            <person name="Ferling I."/>
            <person name="Riege K."/>
            <person name="Groth M."/>
            <person name="Westermann M."/>
            <person name="Marz M."/>
            <person name="Spaller T."/>
            <person name="Winckler T."/>
            <person name="Schaap P."/>
            <person name="Glockner G."/>
        </authorList>
    </citation>
    <scope>NUCLEOTIDE SEQUENCE [LARGE SCALE GENOMIC DNA]</scope>
    <source>
        <strain evidence="1 2">Jena</strain>
    </source>
</reference>
<evidence type="ECO:0000313" key="2">
    <source>
        <dbReference type="Proteomes" id="UP000241769"/>
    </source>
</evidence>
<dbReference type="EMBL" id="MDYQ01000086">
    <property type="protein sequence ID" value="PRP83247.1"/>
    <property type="molecule type" value="Genomic_DNA"/>
</dbReference>
<sequence>MAWDIFLCERTVDDTDSRLEMNLRKDEDEPTLGWTCCYLENARRVLLNGGIRTQTWNRVRMRETSTNAYLCVVSGKTAQPALTPWQKGSGDER</sequence>
<comment type="caution">
    <text evidence="1">The sequence shown here is derived from an EMBL/GenBank/DDBJ whole genome shotgun (WGS) entry which is preliminary data.</text>
</comment>
<protein>
    <submittedName>
        <fullName evidence="1">Uncharacterized protein</fullName>
    </submittedName>
</protein>
<accession>A0A2P6NH20</accession>
<organism evidence="1 2">
    <name type="scientific">Planoprotostelium fungivorum</name>
    <dbReference type="NCBI Taxonomy" id="1890364"/>
    <lineage>
        <taxon>Eukaryota</taxon>
        <taxon>Amoebozoa</taxon>
        <taxon>Evosea</taxon>
        <taxon>Variosea</taxon>
        <taxon>Cavosteliida</taxon>
        <taxon>Cavosteliaceae</taxon>
        <taxon>Planoprotostelium</taxon>
    </lineage>
</organism>
<name>A0A2P6NH20_9EUKA</name>
<gene>
    <name evidence="1" type="ORF">PROFUN_09459</name>
</gene>
<evidence type="ECO:0000313" key="1">
    <source>
        <dbReference type="EMBL" id="PRP83247.1"/>
    </source>
</evidence>
<dbReference type="InParanoid" id="A0A2P6NH20"/>
<dbReference type="AlphaFoldDB" id="A0A2P6NH20"/>
<dbReference type="Proteomes" id="UP000241769">
    <property type="component" value="Unassembled WGS sequence"/>
</dbReference>
<proteinExistence type="predicted"/>
<keyword evidence="2" id="KW-1185">Reference proteome</keyword>